<name>A0A8S5QKX1_9CAUD</name>
<proteinExistence type="predicted"/>
<protein>
    <submittedName>
        <fullName evidence="1">Uncharacterized protein</fullName>
    </submittedName>
</protein>
<dbReference type="EMBL" id="BK015684">
    <property type="protein sequence ID" value="DAE19728.1"/>
    <property type="molecule type" value="Genomic_DNA"/>
</dbReference>
<reference evidence="1" key="1">
    <citation type="journal article" date="2021" name="Proc. Natl. Acad. Sci. U.S.A.">
        <title>A Catalog of Tens of Thousands of Viruses from Human Metagenomes Reveals Hidden Associations with Chronic Diseases.</title>
        <authorList>
            <person name="Tisza M.J."/>
            <person name="Buck C.B."/>
        </authorList>
    </citation>
    <scope>NUCLEOTIDE SEQUENCE</scope>
    <source>
        <strain evidence="1">CtuID12</strain>
    </source>
</reference>
<organism evidence="1">
    <name type="scientific">Myoviridae sp. ctuID12</name>
    <dbReference type="NCBI Taxonomy" id="2826707"/>
    <lineage>
        <taxon>Viruses</taxon>
        <taxon>Duplodnaviria</taxon>
        <taxon>Heunggongvirae</taxon>
        <taxon>Uroviricota</taxon>
        <taxon>Caudoviricetes</taxon>
    </lineage>
</organism>
<accession>A0A8S5QKX1</accession>
<evidence type="ECO:0000313" key="1">
    <source>
        <dbReference type="EMBL" id="DAE19728.1"/>
    </source>
</evidence>
<sequence>MENNTKNTDLLTLKRNSLMMGLCEKYKHKWDSCTTKRQLIDLALDSNGVEFMADSIAFGWGLGKDYLVKEFADFINGAYIRDKEGYTSELFVGARGVIELRSTLLLVAYCDGLEIKIPKGSAGRIYVCGGSRVKIENDGYVDIQEYGSVNNIDIITHNGSNSSHKRILASEWASDRLGEK</sequence>